<organism evidence="8 9">
    <name type="scientific">Panicum virgatum</name>
    <name type="common">Blackwell switchgrass</name>
    <dbReference type="NCBI Taxonomy" id="38727"/>
    <lineage>
        <taxon>Eukaryota</taxon>
        <taxon>Viridiplantae</taxon>
        <taxon>Streptophyta</taxon>
        <taxon>Embryophyta</taxon>
        <taxon>Tracheophyta</taxon>
        <taxon>Spermatophyta</taxon>
        <taxon>Magnoliopsida</taxon>
        <taxon>Liliopsida</taxon>
        <taxon>Poales</taxon>
        <taxon>Poaceae</taxon>
        <taxon>PACMAD clade</taxon>
        <taxon>Panicoideae</taxon>
        <taxon>Panicodae</taxon>
        <taxon>Paniceae</taxon>
        <taxon>Panicinae</taxon>
        <taxon>Panicum</taxon>
        <taxon>Panicum sect. Hiantes</taxon>
    </lineage>
</organism>
<comment type="subcellular location">
    <subcellularLocation>
        <location evidence="1">Nucleus</location>
    </subcellularLocation>
</comment>
<evidence type="ECO:0000313" key="8">
    <source>
        <dbReference type="EMBL" id="KAG2601591.1"/>
    </source>
</evidence>
<gene>
    <name evidence="8" type="ORF">PVAP13_5KG602800</name>
</gene>
<dbReference type="GO" id="GO:0043565">
    <property type="term" value="F:sequence-specific DNA binding"/>
    <property type="evidence" value="ECO:0007669"/>
    <property type="project" value="InterPro"/>
</dbReference>
<keyword evidence="3" id="KW-0238">DNA-binding</keyword>
<feature type="region of interest" description="Disordered" evidence="6">
    <location>
        <begin position="1"/>
        <end position="24"/>
    </location>
</feature>
<evidence type="ECO:0000259" key="7">
    <source>
        <dbReference type="PROSITE" id="PS50811"/>
    </source>
</evidence>
<evidence type="ECO:0000256" key="3">
    <source>
        <dbReference type="ARBA" id="ARBA00023125"/>
    </source>
</evidence>
<evidence type="ECO:0000256" key="5">
    <source>
        <dbReference type="ARBA" id="ARBA00023242"/>
    </source>
</evidence>
<reference evidence="8" key="1">
    <citation type="submission" date="2020-05" db="EMBL/GenBank/DDBJ databases">
        <title>WGS assembly of Panicum virgatum.</title>
        <authorList>
            <person name="Lovell J.T."/>
            <person name="Jenkins J."/>
            <person name="Shu S."/>
            <person name="Juenger T.E."/>
            <person name="Schmutz J."/>
        </authorList>
    </citation>
    <scope>NUCLEOTIDE SEQUENCE</scope>
    <source>
        <strain evidence="8">AP13</strain>
    </source>
</reference>
<dbReference type="AlphaFoldDB" id="A0A8T0SSK0"/>
<keyword evidence="4" id="KW-0804">Transcription</keyword>
<keyword evidence="5" id="KW-0539">Nucleus</keyword>
<dbReference type="InterPro" id="IPR003657">
    <property type="entry name" value="WRKY_dom"/>
</dbReference>
<dbReference type="Gene3D" id="2.20.25.80">
    <property type="entry name" value="WRKY domain"/>
    <property type="match status" value="1"/>
</dbReference>
<evidence type="ECO:0000256" key="4">
    <source>
        <dbReference type="ARBA" id="ARBA00023163"/>
    </source>
</evidence>
<dbReference type="Proteomes" id="UP000823388">
    <property type="component" value="Chromosome 5K"/>
</dbReference>
<dbReference type="SUPFAM" id="SSF118290">
    <property type="entry name" value="WRKY DNA-binding domain"/>
    <property type="match status" value="1"/>
</dbReference>
<feature type="domain" description="WRKY" evidence="7">
    <location>
        <begin position="132"/>
        <end position="194"/>
    </location>
</feature>
<dbReference type="InterPro" id="IPR036576">
    <property type="entry name" value="WRKY_dom_sf"/>
</dbReference>
<dbReference type="PANTHER" id="PTHR31282">
    <property type="entry name" value="WRKY TRANSCRIPTION FACTOR 21-RELATED"/>
    <property type="match status" value="1"/>
</dbReference>
<keyword evidence="9" id="KW-1185">Reference proteome</keyword>
<evidence type="ECO:0000256" key="2">
    <source>
        <dbReference type="ARBA" id="ARBA00023015"/>
    </source>
</evidence>
<proteinExistence type="predicted"/>
<sequence>MQAQSRLGVMSGGGGSMSASEGEHEAVIRELTRGRQLTARLRAEALRALRGQGQAEATAALILQEVSRAFTVCLNIMGSPAGAPPPPPEMPTGLGAVVDAAAAAPSLLGPPRRSREDSIPRQQTVTPSPHYDGYQWRKYGQKRITNTRYPRCYYRCSFHRERGCRATKQVQQCSGGDQPQYLVLYFNDHTCDTAAAREPEAAATTRLDLLPGAALLAPRRGGLLDERGVQEEHERQVLVSSLARVLGGQHQFHQQAPPAPDAAAAATSAAVAVSVEPAPVVDAASGMPRIDVDVVGLDVMDYDDVAGELCFGYSYGLPGGGGLLPF</sequence>
<dbReference type="SMART" id="SM00774">
    <property type="entry name" value="WRKY"/>
    <property type="match status" value="1"/>
</dbReference>
<comment type="caution">
    <text evidence="8">The sequence shown here is derived from an EMBL/GenBank/DDBJ whole genome shotgun (WGS) entry which is preliminary data.</text>
</comment>
<protein>
    <recommendedName>
        <fullName evidence="7">WRKY domain-containing protein</fullName>
    </recommendedName>
</protein>
<dbReference type="InterPro" id="IPR044810">
    <property type="entry name" value="WRKY_plant"/>
</dbReference>
<feature type="region of interest" description="Disordered" evidence="6">
    <location>
        <begin position="106"/>
        <end position="132"/>
    </location>
</feature>
<evidence type="ECO:0000256" key="1">
    <source>
        <dbReference type="ARBA" id="ARBA00004123"/>
    </source>
</evidence>
<dbReference type="OrthoDB" id="690635at2759"/>
<accession>A0A8T0SSK0</accession>
<dbReference type="GO" id="GO:0005634">
    <property type="term" value="C:nucleus"/>
    <property type="evidence" value="ECO:0007669"/>
    <property type="project" value="UniProtKB-SubCell"/>
</dbReference>
<dbReference type="Pfam" id="PF03106">
    <property type="entry name" value="WRKY"/>
    <property type="match status" value="1"/>
</dbReference>
<keyword evidence="2" id="KW-0805">Transcription regulation</keyword>
<evidence type="ECO:0000313" key="9">
    <source>
        <dbReference type="Proteomes" id="UP000823388"/>
    </source>
</evidence>
<dbReference type="GO" id="GO:0003700">
    <property type="term" value="F:DNA-binding transcription factor activity"/>
    <property type="evidence" value="ECO:0007669"/>
    <property type="project" value="InterPro"/>
</dbReference>
<name>A0A8T0SSK0_PANVG</name>
<dbReference type="EMBL" id="CM029045">
    <property type="protein sequence ID" value="KAG2601591.1"/>
    <property type="molecule type" value="Genomic_DNA"/>
</dbReference>
<evidence type="ECO:0000256" key="6">
    <source>
        <dbReference type="SAM" id="MobiDB-lite"/>
    </source>
</evidence>
<dbReference type="PROSITE" id="PS50811">
    <property type="entry name" value="WRKY"/>
    <property type="match status" value="1"/>
</dbReference>